<keyword evidence="1" id="KW-0472">Membrane</keyword>
<reference evidence="2 3" key="1">
    <citation type="submission" date="2019-03" db="EMBL/GenBank/DDBJ databases">
        <title>Draft genome sequences of novel Actinobacteria.</title>
        <authorList>
            <person name="Sahin N."/>
            <person name="Ay H."/>
            <person name="Saygin H."/>
        </authorList>
    </citation>
    <scope>NUCLEOTIDE SEQUENCE [LARGE SCALE GENOMIC DNA]</scope>
    <source>
        <strain evidence="2 3">7K502</strain>
    </source>
</reference>
<sequence length="288" mass="31848">MISAIRQEPGDSAVHMTPLKLVAAEASLLAALMFYFGAIYTGRYYAYFQLSPLDIGLSFTDFVLQSTRVLTEEVAWPLIFALVAISIPASLRTLPSTRRLWSGISSAWAALARYNLALVAVGLAIFAAWIVGWEAIYPYVPLAFALIAAGLLLGQSRAAQRGARPRNFLGKGIPVLIAVFFLVWGISLFAAREGTRKAVYDAQHIEERTAVVVFSTQRLSLQGPGVEQKDLGEKTDLRYRYTGLRLLAARNGRYFVVPLGWNPNTSSTFVFRETDDTRIELRPGVRRA</sequence>
<protein>
    <submittedName>
        <fullName evidence="2">Uncharacterized protein</fullName>
    </submittedName>
</protein>
<keyword evidence="1" id="KW-1133">Transmembrane helix</keyword>
<accession>A0A4R4YC59</accession>
<evidence type="ECO:0000256" key="1">
    <source>
        <dbReference type="SAM" id="Phobius"/>
    </source>
</evidence>
<evidence type="ECO:0000313" key="3">
    <source>
        <dbReference type="Proteomes" id="UP000294947"/>
    </source>
</evidence>
<gene>
    <name evidence="2" type="ORF">E1288_30365</name>
</gene>
<name>A0A4R4YC59_9PSEU</name>
<evidence type="ECO:0000313" key="2">
    <source>
        <dbReference type="EMBL" id="TDD42086.1"/>
    </source>
</evidence>
<organism evidence="2 3">
    <name type="scientific">Saccharopolyspora elongata</name>
    <dbReference type="NCBI Taxonomy" id="2530387"/>
    <lineage>
        <taxon>Bacteria</taxon>
        <taxon>Bacillati</taxon>
        <taxon>Actinomycetota</taxon>
        <taxon>Actinomycetes</taxon>
        <taxon>Pseudonocardiales</taxon>
        <taxon>Pseudonocardiaceae</taxon>
        <taxon>Saccharopolyspora</taxon>
    </lineage>
</organism>
<feature type="transmembrane region" description="Helical" evidence="1">
    <location>
        <begin position="74"/>
        <end position="91"/>
    </location>
</feature>
<dbReference type="AlphaFoldDB" id="A0A4R4YC59"/>
<keyword evidence="1" id="KW-0812">Transmembrane</keyword>
<dbReference type="EMBL" id="SMKW01000051">
    <property type="protein sequence ID" value="TDD42086.1"/>
    <property type="molecule type" value="Genomic_DNA"/>
</dbReference>
<dbReference type="Proteomes" id="UP000294947">
    <property type="component" value="Unassembled WGS sequence"/>
</dbReference>
<keyword evidence="3" id="KW-1185">Reference proteome</keyword>
<feature type="transmembrane region" description="Helical" evidence="1">
    <location>
        <begin position="21"/>
        <end position="40"/>
    </location>
</feature>
<dbReference type="OrthoDB" id="4350047at2"/>
<comment type="caution">
    <text evidence="2">The sequence shown here is derived from an EMBL/GenBank/DDBJ whole genome shotgun (WGS) entry which is preliminary data.</text>
</comment>
<proteinExistence type="predicted"/>
<feature type="transmembrane region" description="Helical" evidence="1">
    <location>
        <begin position="173"/>
        <end position="191"/>
    </location>
</feature>
<dbReference type="RefSeq" id="WP_132491180.1">
    <property type="nucleotide sequence ID" value="NZ_SMKW01000051.1"/>
</dbReference>
<feature type="transmembrane region" description="Helical" evidence="1">
    <location>
        <begin position="111"/>
        <end position="130"/>
    </location>
</feature>
<feature type="transmembrane region" description="Helical" evidence="1">
    <location>
        <begin position="136"/>
        <end position="153"/>
    </location>
</feature>